<evidence type="ECO:0000313" key="3">
    <source>
        <dbReference type="Proteomes" id="UP000499080"/>
    </source>
</evidence>
<sequence>MYHDKDIDQPFNDDRSLDAQVLSKQSNKQKEKGSTPKNWEIFINPPIPKTIRIEDRYGNDRVPGPQNTGTSEFLDFKMWERPSSWTSKYAYPPSAWTSKCGNSRVPGPQNTGTLEFLDLKIRERPSSSFKVKGNSLPPQNPQ</sequence>
<feature type="compositionally biased region" description="Basic and acidic residues" evidence="1">
    <location>
        <begin position="1"/>
        <end position="17"/>
    </location>
</feature>
<dbReference type="EMBL" id="BGPR01003512">
    <property type="protein sequence ID" value="GBM89107.1"/>
    <property type="molecule type" value="Genomic_DNA"/>
</dbReference>
<keyword evidence="3" id="KW-1185">Reference proteome</keyword>
<feature type="region of interest" description="Disordered" evidence="1">
    <location>
        <begin position="1"/>
        <end position="42"/>
    </location>
</feature>
<evidence type="ECO:0000256" key="1">
    <source>
        <dbReference type="SAM" id="MobiDB-lite"/>
    </source>
</evidence>
<organism evidence="2 3">
    <name type="scientific">Araneus ventricosus</name>
    <name type="common">Orbweaver spider</name>
    <name type="synonym">Epeira ventricosa</name>
    <dbReference type="NCBI Taxonomy" id="182803"/>
    <lineage>
        <taxon>Eukaryota</taxon>
        <taxon>Metazoa</taxon>
        <taxon>Ecdysozoa</taxon>
        <taxon>Arthropoda</taxon>
        <taxon>Chelicerata</taxon>
        <taxon>Arachnida</taxon>
        <taxon>Araneae</taxon>
        <taxon>Araneomorphae</taxon>
        <taxon>Entelegynae</taxon>
        <taxon>Araneoidea</taxon>
        <taxon>Araneidae</taxon>
        <taxon>Araneus</taxon>
    </lineage>
</organism>
<name>A0A4Y2JGH1_ARAVE</name>
<comment type="caution">
    <text evidence="2">The sequence shown here is derived from an EMBL/GenBank/DDBJ whole genome shotgun (WGS) entry which is preliminary data.</text>
</comment>
<reference evidence="2 3" key="1">
    <citation type="journal article" date="2019" name="Sci. Rep.">
        <title>Orb-weaving spider Araneus ventricosus genome elucidates the spidroin gene catalogue.</title>
        <authorList>
            <person name="Kono N."/>
            <person name="Nakamura H."/>
            <person name="Ohtoshi R."/>
            <person name="Moran D.A.P."/>
            <person name="Shinohara A."/>
            <person name="Yoshida Y."/>
            <person name="Fujiwara M."/>
            <person name="Mori M."/>
            <person name="Tomita M."/>
            <person name="Arakawa K."/>
        </authorList>
    </citation>
    <scope>NUCLEOTIDE SEQUENCE [LARGE SCALE GENOMIC DNA]</scope>
</reference>
<evidence type="ECO:0000313" key="2">
    <source>
        <dbReference type="EMBL" id="GBM89107.1"/>
    </source>
</evidence>
<dbReference type="Proteomes" id="UP000499080">
    <property type="component" value="Unassembled WGS sequence"/>
</dbReference>
<protein>
    <submittedName>
        <fullName evidence="2">Uncharacterized protein</fullName>
    </submittedName>
</protein>
<gene>
    <name evidence="2" type="ORF">AVEN_114551_1</name>
</gene>
<proteinExistence type="predicted"/>
<accession>A0A4Y2JGH1</accession>
<dbReference type="AlphaFoldDB" id="A0A4Y2JGH1"/>